<feature type="compositionally biased region" description="Polar residues" evidence="5">
    <location>
        <begin position="317"/>
        <end position="327"/>
    </location>
</feature>
<evidence type="ECO:0000256" key="2">
    <source>
        <dbReference type="ARBA" id="ARBA00022729"/>
    </source>
</evidence>
<keyword evidence="2 7" id="KW-0732">Signal</keyword>
<protein>
    <submittedName>
        <fullName evidence="8">Uncharacterized protein LOC117807137 isoform X2</fullName>
    </submittedName>
</protein>
<dbReference type="InterPro" id="IPR036179">
    <property type="entry name" value="Ig-like_dom_sf"/>
</dbReference>
<keyword evidence="6" id="KW-1133">Transmembrane helix</keyword>
<evidence type="ECO:0000256" key="3">
    <source>
        <dbReference type="ARBA" id="ARBA00023136"/>
    </source>
</evidence>
<evidence type="ECO:0000256" key="4">
    <source>
        <dbReference type="ARBA" id="ARBA00023180"/>
    </source>
</evidence>
<evidence type="ECO:0000313" key="9">
    <source>
        <dbReference type="Proteomes" id="UP001178508"/>
    </source>
</evidence>
<keyword evidence="3 6" id="KW-0472">Membrane</keyword>
<evidence type="ECO:0000256" key="7">
    <source>
        <dbReference type="SAM" id="SignalP"/>
    </source>
</evidence>
<comment type="subcellular location">
    <subcellularLocation>
        <location evidence="1">Membrane</location>
    </subcellularLocation>
</comment>
<dbReference type="InterPro" id="IPR013783">
    <property type="entry name" value="Ig-like_fold"/>
</dbReference>
<accession>A0AAV1HJR5</accession>
<dbReference type="AlphaFoldDB" id="A0AAV1HJR5"/>
<evidence type="ECO:0000256" key="6">
    <source>
        <dbReference type="SAM" id="Phobius"/>
    </source>
</evidence>
<name>A0AAV1HJR5_XYRNO</name>
<feature type="compositionally biased region" description="Low complexity" evidence="5">
    <location>
        <begin position="244"/>
        <end position="260"/>
    </location>
</feature>
<feature type="compositionally biased region" description="Low complexity" evidence="5">
    <location>
        <begin position="269"/>
        <end position="291"/>
    </location>
</feature>
<feature type="signal peptide" evidence="7">
    <location>
        <begin position="1"/>
        <end position="15"/>
    </location>
</feature>
<dbReference type="Gene3D" id="2.60.40.10">
    <property type="entry name" value="Immunoglobulins"/>
    <property type="match status" value="1"/>
</dbReference>
<evidence type="ECO:0000313" key="8">
    <source>
        <dbReference type="EMBL" id="CAJ1086053.1"/>
    </source>
</evidence>
<dbReference type="PANTHER" id="PTHR12080">
    <property type="entry name" value="SIGNALING LYMPHOCYTIC ACTIVATION MOLECULE"/>
    <property type="match status" value="1"/>
</dbReference>
<keyword evidence="4" id="KW-0325">Glycoprotein</keyword>
<feature type="region of interest" description="Disordered" evidence="5">
    <location>
        <begin position="240"/>
        <end position="291"/>
    </location>
</feature>
<dbReference type="PANTHER" id="PTHR12080:SF48">
    <property type="entry name" value="IMMUNOGLOBULIN SUBTYPE DOMAIN-CONTAINING PROTEIN"/>
    <property type="match status" value="1"/>
</dbReference>
<sequence length="348" mass="38355">MLLLFSCMIIAGIKAEDPLYGLKSSLLCLQVKISSPFKDFHWMVNDTAIVSGNDTNPVYEEKVDYNPRTRSLCIKKLTEWDSGVYKVSVVYPNFKTWNEKYRVIVQAPVPEPVIRVSLMGSNLSAGFCNMSVNCSVLGDWLLASCDENSCRTSQRSFSKVNITILAQNRYVICRGHNHVSSRNASKSIAETCNGFLDTEHQETPQPANIILLVAVAVGVFVFFAVVAVLVCLTKQRYSAKYDPSQRQPQSRGLSSSSSQPEAPYENMDVTQPSQTTGPTSSQVGSGSNQSQPVDTVYSVLQLPHLNNSHGKHDTNGHETAQASTSESGEAEHHKQVDTVYSVLQKPKK</sequence>
<evidence type="ECO:0000256" key="5">
    <source>
        <dbReference type="SAM" id="MobiDB-lite"/>
    </source>
</evidence>
<dbReference type="SUPFAM" id="SSF48726">
    <property type="entry name" value="Immunoglobulin"/>
    <property type="match status" value="1"/>
</dbReference>
<gene>
    <name evidence="8" type="ORF">XNOV1_A008869</name>
</gene>
<keyword evidence="6" id="KW-0812">Transmembrane</keyword>
<feature type="transmembrane region" description="Helical" evidence="6">
    <location>
        <begin position="209"/>
        <end position="232"/>
    </location>
</feature>
<evidence type="ECO:0000256" key="1">
    <source>
        <dbReference type="ARBA" id="ARBA00004370"/>
    </source>
</evidence>
<dbReference type="Proteomes" id="UP001178508">
    <property type="component" value="Chromosome 23"/>
</dbReference>
<organism evidence="8 9">
    <name type="scientific">Xyrichtys novacula</name>
    <name type="common">Pearly razorfish</name>
    <name type="synonym">Hemipteronotus novacula</name>
    <dbReference type="NCBI Taxonomy" id="13765"/>
    <lineage>
        <taxon>Eukaryota</taxon>
        <taxon>Metazoa</taxon>
        <taxon>Chordata</taxon>
        <taxon>Craniata</taxon>
        <taxon>Vertebrata</taxon>
        <taxon>Euteleostomi</taxon>
        <taxon>Actinopterygii</taxon>
        <taxon>Neopterygii</taxon>
        <taxon>Teleostei</taxon>
        <taxon>Neoteleostei</taxon>
        <taxon>Acanthomorphata</taxon>
        <taxon>Eupercaria</taxon>
        <taxon>Labriformes</taxon>
        <taxon>Labridae</taxon>
        <taxon>Xyrichtys</taxon>
    </lineage>
</organism>
<proteinExistence type="predicted"/>
<dbReference type="EMBL" id="OY660886">
    <property type="protein sequence ID" value="CAJ1086053.1"/>
    <property type="molecule type" value="Genomic_DNA"/>
</dbReference>
<keyword evidence="9" id="KW-1185">Reference proteome</keyword>
<feature type="chain" id="PRO_5043707261" evidence="7">
    <location>
        <begin position="16"/>
        <end position="348"/>
    </location>
</feature>
<feature type="region of interest" description="Disordered" evidence="5">
    <location>
        <begin position="305"/>
        <end position="348"/>
    </location>
</feature>
<dbReference type="GO" id="GO:0016020">
    <property type="term" value="C:membrane"/>
    <property type="evidence" value="ECO:0007669"/>
    <property type="project" value="UniProtKB-SubCell"/>
</dbReference>
<dbReference type="InterPro" id="IPR015631">
    <property type="entry name" value="CD2/SLAM_rcpt"/>
</dbReference>
<reference evidence="8" key="1">
    <citation type="submission" date="2023-08" db="EMBL/GenBank/DDBJ databases">
        <authorList>
            <person name="Alioto T."/>
            <person name="Alioto T."/>
            <person name="Gomez Garrido J."/>
        </authorList>
    </citation>
    <scope>NUCLEOTIDE SEQUENCE</scope>
</reference>